<dbReference type="GO" id="GO:0070740">
    <property type="term" value="F:tubulin-glutamic acid ligase activity"/>
    <property type="evidence" value="ECO:0007669"/>
    <property type="project" value="TreeGrafter"/>
</dbReference>
<dbReference type="Ensembl" id="ENSLLET00000050302.1">
    <property type="protein sequence ID" value="ENSLLEP00000048414.1"/>
    <property type="gene ID" value="ENSLLEG00000030526.1"/>
</dbReference>
<name>A0A8C5R837_9ANUR</name>
<evidence type="ECO:0000256" key="3">
    <source>
        <dbReference type="ARBA" id="ARBA00022840"/>
    </source>
</evidence>
<gene>
    <name evidence="5" type="primary">TTLL11</name>
</gene>
<evidence type="ECO:0000256" key="1">
    <source>
        <dbReference type="ARBA" id="ARBA00022598"/>
    </source>
</evidence>
<feature type="compositionally biased region" description="Gly residues" evidence="4">
    <location>
        <begin position="61"/>
        <end position="72"/>
    </location>
</feature>
<feature type="region of interest" description="Disordered" evidence="4">
    <location>
        <begin position="1177"/>
        <end position="1214"/>
    </location>
</feature>
<dbReference type="SUPFAM" id="SSF56059">
    <property type="entry name" value="Glutathione synthetase ATP-binding domain-like"/>
    <property type="match status" value="1"/>
</dbReference>
<feature type="region of interest" description="Disordered" evidence="4">
    <location>
        <begin position="554"/>
        <end position="686"/>
    </location>
</feature>
<organism evidence="5 6">
    <name type="scientific">Leptobrachium leishanense</name>
    <name type="common">Leishan spiny toad</name>
    <dbReference type="NCBI Taxonomy" id="445787"/>
    <lineage>
        <taxon>Eukaryota</taxon>
        <taxon>Metazoa</taxon>
        <taxon>Chordata</taxon>
        <taxon>Craniata</taxon>
        <taxon>Vertebrata</taxon>
        <taxon>Euteleostomi</taxon>
        <taxon>Amphibia</taxon>
        <taxon>Batrachia</taxon>
        <taxon>Anura</taxon>
        <taxon>Pelobatoidea</taxon>
        <taxon>Megophryidae</taxon>
        <taxon>Leptobrachium</taxon>
    </lineage>
</organism>
<evidence type="ECO:0000256" key="2">
    <source>
        <dbReference type="ARBA" id="ARBA00022741"/>
    </source>
</evidence>
<dbReference type="GO" id="GO:0015631">
    <property type="term" value="F:tubulin binding"/>
    <property type="evidence" value="ECO:0007669"/>
    <property type="project" value="TreeGrafter"/>
</dbReference>
<protein>
    <submittedName>
        <fullName evidence="5">Tubulin tyrosine ligase like 11</fullName>
    </submittedName>
</protein>
<reference evidence="5" key="2">
    <citation type="submission" date="2025-09" db="UniProtKB">
        <authorList>
            <consortium name="Ensembl"/>
        </authorList>
    </citation>
    <scope>IDENTIFICATION</scope>
</reference>
<dbReference type="GeneTree" id="ENSGT00940000156689"/>
<dbReference type="Gene3D" id="3.30.470.20">
    <property type="entry name" value="ATP-grasp fold, B domain"/>
    <property type="match status" value="1"/>
</dbReference>
<feature type="region of interest" description="Disordered" evidence="4">
    <location>
        <begin position="500"/>
        <end position="537"/>
    </location>
</feature>
<accession>A0A8C5R837</accession>
<keyword evidence="3" id="KW-0067">ATP-binding</keyword>
<dbReference type="GO" id="GO:0036064">
    <property type="term" value="C:ciliary basal body"/>
    <property type="evidence" value="ECO:0007669"/>
    <property type="project" value="TreeGrafter"/>
</dbReference>
<evidence type="ECO:0000256" key="4">
    <source>
        <dbReference type="SAM" id="MobiDB-lite"/>
    </source>
</evidence>
<sequence length="1398" mass="151308">MEEMLGAQCIWRRGPWDISRLFPQAHSNAQAFSRSRSSLFWPSPAAARLRCQPDPNNPAREGGGGAERGGLRGQNLHLSRVSPAMDGSSNGARAPQGEPEAEPEEAPGTGGAAGFTQGGTGGVAGCAQGLTGGSAGCTPGGSAAFTQGVTGGSAGCTQGVTGGSAGCTQGVTGGSAGCTQGVTGGSAWCTQGVTGGSAGCTEGVTGGSAGCTEGGAARLSKGVPGGAAEYKQGVLGGTVGYTQDFRGGASGLTRGNTGYTQGVVREVNTWYIQRVTGAAGNTHEVKGGDTMYTHEVKGGDTAYTREVEGGDTMYTHEVKGGDTVHTREVKGGDTAHTHEVEGGDTMYTHEVKGGDTVHTREVKGGDTAHTHEVKGGDTMYTREVKGGDTVHTREVKGGDTVHTREVKGGDTAHTREVKGDTAETQGVIERDPTYTQGARGGDAAETQGVRGGDTVYTQGVRGGDTVYTQGVRGGDTVYTQGVRGGDTVYTQGVRGGDTVYTQGVRGGDAAETQGVRGGDTVYTQGVRGGDTAETQGLIEGDTAYAQEMTVRGPGFEQGVKGEAKPGKPGLLTALNRKELGQESPNQTQQKEREEELRAETGQRHRAHLEWDPRTDFGAGHGLGALASTGGSPKVLVKGAEQGISRGRRQECVRQEGQVEQEGGPAWSRQGIPPVTGERVSIRTKQEEAMRARAEHRFAGGRGLSESPEIRQRGSAMIYCRNTPGVWRGGSPSPVHGDTRSSTKPKGRGRRAESEDRRGQRSKVGGTERFLSPTPREAIICHIDATERSDRKVPRSSVKAGSQQEDRGVQKKKQKRQVTVDSSKAKTSLEALKFSIKQLRWKEFPLGRRLPCDIYWHGVSFHESENISSGQVNKFPGMAEMVRKINLSRAVRTMQELFPEEYNFYPQSWILPDEFHLFAAQVRMAKENNPLWKPTFIVKPDGGCQGDGIYLIKDPADFRVMGSLQNRPAVVQEYMSRPLLMDKLKFDIRLYVVLKSLEPLEIYVAKEGLSRFCTEPYQEPHQKNLHKVYMHLTNYSLNIHSGNFIHSDSGHTGSKRTFSSVLYRLSAKGVDIKKVWSDIISLVIKTIIALVPELKVYHQADIPPGKPGPSCFQILGFDILLMKNLKPVLLEVNANPSMKIEHEQELLPGVFENVPSLVDEEVKIAVIRDTLRLMDPTKRKTSYSSPCTSDISLDTEKELPMGPGDKAEPGINSNPESHLPSFSLKQVFPKYAKQFNYLRSVERMSSVFIRFLGIKGTMKLGPTGFRTFIRSCKLSNSNFSMASVDILYIDITRRWNSMGLDQRESGMCLQAFVEAFFYLAQRRFKSLVLKDQVETLLTLCETHLESLDEKKLLSGKGLAECKTPLSRCRHTGLHVTSYTPLLHRTNTSYKLTDYKLQHS</sequence>
<feature type="region of interest" description="Disordered" evidence="4">
    <location>
        <begin position="721"/>
        <end position="821"/>
    </location>
</feature>
<feature type="region of interest" description="Disordered" evidence="4">
    <location>
        <begin position="48"/>
        <end position="116"/>
    </location>
</feature>
<keyword evidence="1" id="KW-0436">Ligase</keyword>
<dbReference type="InterPro" id="IPR004344">
    <property type="entry name" value="TTL/TTLL_fam"/>
</dbReference>
<dbReference type="GO" id="GO:0000226">
    <property type="term" value="P:microtubule cytoskeleton organization"/>
    <property type="evidence" value="ECO:0007669"/>
    <property type="project" value="TreeGrafter"/>
</dbReference>
<dbReference type="OrthoDB" id="202825at2759"/>
<feature type="compositionally biased region" description="Polar residues" evidence="4">
    <location>
        <begin position="1181"/>
        <end position="1191"/>
    </location>
</feature>
<evidence type="ECO:0000313" key="5">
    <source>
        <dbReference type="Ensembl" id="ENSLLEP00000048414.1"/>
    </source>
</evidence>
<feature type="compositionally biased region" description="Basic and acidic residues" evidence="4">
    <location>
        <begin position="783"/>
        <end position="792"/>
    </location>
</feature>
<dbReference type="PANTHER" id="PTHR12241">
    <property type="entry name" value="TUBULIN POLYGLUTAMYLASE"/>
    <property type="match status" value="1"/>
</dbReference>
<keyword evidence="6" id="KW-1185">Reference proteome</keyword>
<dbReference type="GO" id="GO:0005524">
    <property type="term" value="F:ATP binding"/>
    <property type="evidence" value="ECO:0007669"/>
    <property type="project" value="UniProtKB-KW"/>
</dbReference>
<evidence type="ECO:0000313" key="6">
    <source>
        <dbReference type="Proteomes" id="UP000694569"/>
    </source>
</evidence>
<proteinExistence type="predicted"/>
<feature type="region of interest" description="Disordered" evidence="4">
    <location>
        <begin position="432"/>
        <end position="454"/>
    </location>
</feature>
<keyword evidence="2" id="KW-0547">Nucleotide-binding</keyword>
<reference evidence="5" key="1">
    <citation type="submission" date="2025-08" db="UniProtKB">
        <authorList>
            <consortium name="Ensembl"/>
        </authorList>
    </citation>
    <scope>IDENTIFICATION</scope>
</reference>
<feature type="compositionally biased region" description="Basic and acidic residues" evidence="4">
    <location>
        <begin position="589"/>
        <end position="614"/>
    </location>
</feature>
<dbReference type="PANTHER" id="PTHR12241:SF154">
    <property type="entry name" value="TUBULIN POLYGLUTAMYLASE TTLL11"/>
    <property type="match status" value="1"/>
</dbReference>
<dbReference type="Pfam" id="PF03133">
    <property type="entry name" value="TTL"/>
    <property type="match status" value="1"/>
</dbReference>
<dbReference type="Proteomes" id="UP000694569">
    <property type="component" value="Unplaced"/>
</dbReference>
<feature type="compositionally biased region" description="Basic and acidic residues" evidence="4">
    <location>
        <begin position="749"/>
        <end position="758"/>
    </location>
</feature>
<dbReference type="PROSITE" id="PS51221">
    <property type="entry name" value="TTL"/>
    <property type="match status" value="1"/>
</dbReference>